<feature type="transmembrane region" description="Helical" evidence="1">
    <location>
        <begin position="96"/>
        <end position="117"/>
    </location>
</feature>
<gene>
    <name evidence="2" type="ORF">MNBD_GAMMA04-1191</name>
</gene>
<dbReference type="PANTHER" id="PTHR40400:SF1">
    <property type="entry name" value="SLR1512 PROTEIN"/>
    <property type="match status" value="1"/>
</dbReference>
<dbReference type="Pfam" id="PF05982">
    <property type="entry name" value="Sbt_1"/>
    <property type="match status" value="1"/>
</dbReference>
<keyword evidence="1" id="KW-0472">Membrane</keyword>
<evidence type="ECO:0000256" key="1">
    <source>
        <dbReference type="SAM" id="Phobius"/>
    </source>
</evidence>
<feature type="transmembrane region" description="Helical" evidence="1">
    <location>
        <begin position="129"/>
        <end position="150"/>
    </location>
</feature>
<protein>
    <submittedName>
        <fullName evidence="2">Putative sodium-dependent bicarbonate transporter</fullName>
    </submittedName>
</protein>
<reference evidence="2" key="1">
    <citation type="submission" date="2018-06" db="EMBL/GenBank/DDBJ databases">
        <authorList>
            <person name="Zhirakovskaya E."/>
        </authorList>
    </citation>
    <scope>NUCLEOTIDE SEQUENCE</scope>
</reference>
<dbReference type="PANTHER" id="PTHR40400">
    <property type="entry name" value="SLR1512 PROTEIN"/>
    <property type="match status" value="1"/>
</dbReference>
<dbReference type="InterPro" id="IPR010293">
    <property type="entry name" value="Sbt_1"/>
</dbReference>
<feature type="transmembrane region" description="Helical" evidence="1">
    <location>
        <begin position="6"/>
        <end position="25"/>
    </location>
</feature>
<feature type="transmembrane region" description="Helical" evidence="1">
    <location>
        <begin position="61"/>
        <end position="84"/>
    </location>
</feature>
<feature type="transmembrane region" description="Helical" evidence="1">
    <location>
        <begin position="178"/>
        <end position="199"/>
    </location>
</feature>
<sequence length="333" mass="35180">MSGFDSLLIPAVLFFALGVFARLIKSDLKFPEGMGKGISLYLLMAIGLKGGAELAKADFGIAFQSIFWAFIMGLVIPMIGYALLRFRDRIDPFNAAAITAHYGSVSAATFLTAIAFLETSGIAHESYPIIMMVIMESPAIIIGLVLAMLARKKLAKSKPAVEGQEVESLNTGALLKEAFTNGSVVLLMGAMVVGAVASPEAMAKVYPFSSEIFMGVLCLFLLDMGIEAAKRIKSFKSAGATLISFGIIMPLIGGTIGVFVGVTLLGFSAGGAMLVGILGSSASYIAVPPAMRYGVPEANPSFYLTLTLGVTFPFNVVIGIPMFYQMAIWYSGL</sequence>
<evidence type="ECO:0000313" key="2">
    <source>
        <dbReference type="EMBL" id="VAW47243.1"/>
    </source>
</evidence>
<dbReference type="EMBL" id="UOFB01000185">
    <property type="protein sequence ID" value="VAW47243.1"/>
    <property type="molecule type" value="Genomic_DNA"/>
</dbReference>
<feature type="transmembrane region" description="Helical" evidence="1">
    <location>
        <begin position="302"/>
        <end position="324"/>
    </location>
</feature>
<feature type="transmembrane region" description="Helical" evidence="1">
    <location>
        <begin position="205"/>
        <end position="226"/>
    </location>
</feature>
<feature type="transmembrane region" description="Helical" evidence="1">
    <location>
        <begin position="271"/>
        <end position="290"/>
    </location>
</feature>
<name>A0A3B0W4F6_9ZZZZ</name>
<keyword evidence="1" id="KW-1133">Transmembrane helix</keyword>
<organism evidence="2">
    <name type="scientific">hydrothermal vent metagenome</name>
    <dbReference type="NCBI Taxonomy" id="652676"/>
    <lineage>
        <taxon>unclassified sequences</taxon>
        <taxon>metagenomes</taxon>
        <taxon>ecological metagenomes</taxon>
    </lineage>
</organism>
<feature type="transmembrane region" description="Helical" evidence="1">
    <location>
        <begin position="238"/>
        <end position="265"/>
    </location>
</feature>
<keyword evidence="1" id="KW-0812">Transmembrane</keyword>
<dbReference type="AlphaFoldDB" id="A0A3B0W4F6"/>
<proteinExistence type="predicted"/>
<accession>A0A3B0W4F6</accession>